<dbReference type="InterPro" id="IPR036927">
    <property type="entry name" value="Cyt_c_oxase-like_su1_sf"/>
</dbReference>
<feature type="transmembrane region" description="Helical" evidence="1">
    <location>
        <begin position="114"/>
        <end position="136"/>
    </location>
</feature>
<dbReference type="Gene3D" id="1.20.210.10">
    <property type="entry name" value="Cytochrome c oxidase-like, subunit I domain"/>
    <property type="match status" value="1"/>
</dbReference>
<keyword evidence="1" id="KW-0472">Membrane</keyword>
<feature type="transmembrane region" description="Helical" evidence="1">
    <location>
        <begin position="87"/>
        <end position="108"/>
    </location>
</feature>
<keyword evidence="1" id="KW-1133">Transmembrane helix</keyword>
<keyword evidence="1" id="KW-0812">Transmembrane</keyword>
<accession>A0A4R3HRM4</accession>
<dbReference type="EMBL" id="SLZQ01000020">
    <property type="protein sequence ID" value="TCS32758.1"/>
    <property type="molecule type" value="Genomic_DNA"/>
</dbReference>
<comment type="caution">
    <text evidence="2">The sequence shown here is derived from an EMBL/GenBank/DDBJ whole genome shotgun (WGS) entry which is preliminary data.</text>
</comment>
<reference evidence="2 3" key="1">
    <citation type="submission" date="2019-03" db="EMBL/GenBank/DDBJ databases">
        <title>Genomic Encyclopedia of Type Strains, Phase IV (KMG-IV): sequencing the most valuable type-strain genomes for metagenomic binning, comparative biology and taxonomic classification.</title>
        <authorList>
            <person name="Goeker M."/>
        </authorList>
    </citation>
    <scope>NUCLEOTIDE SEQUENCE [LARGE SCALE GENOMIC DNA]</scope>
    <source>
        <strain evidence="2 3">DSM 7445</strain>
    </source>
</reference>
<keyword evidence="3" id="KW-1185">Reference proteome</keyword>
<name>A0A4R3HRM4_PAULE</name>
<protein>
    <recommendedName>
        <fullName evidence="4">Cytochrome-c oxidase</fullName>
    </recommendedName>
</protein>
<proteinExistence type="predicted"/>
<feature type="transmembrane region" description="Helical" evidence="1">
    <location>
        <begin position="60"/>
        <end position="80"/>
    </location>
</feature>
<organism evidence="2 3">
    <name type="scientific">Paucimonas lemoignei</name>
    <name type="common">Pseudomonas lemoignei</name>
    <dbReference type="NCBI Taxonomy" id="29443"/>
    <lineage>
        <taxon>Bacteria</taxon>
        <taxon>Pseudomonadati</taxon>
        <taxon>Pseudomonadota</taxon>
        <taxon>Betaproteobacteria</taxon>
        <taxon>Burkholderiales</taxon>
        <taxon>Burkholderiaceae</taxon>
        <taxon>Paucimonas</taxon>
    </lineage>
</organism>
<evidence type="ECO:0000256" key="1">
    <source>
        <dbReference type="SAM" id="Phobius"/>
    </source>
</evidence>
<evidence type="ECO:0000313" key="3">
    <source>
        <dbReference type="Proteomes" id="UP000295382"/>
    </source>
</evidence>
<sequence length="142" mass="15247">MSNETLAHATVVNTKPAFSSAGIIWLKLASLYLVLGIVIGIAMGASENFTLRPVHAHVNLLGWTTLALSGLIYSLFPLAAQSRLAKLHFWLLNLALPVMMVTLTLLLFGHKEVIPVMALAEIAAALAVLAFVINMFKNLKAG</sequence>
<gene>
    <name evidence="2" type="ORF">EDC30_12030</name>
</gene>
<evidence type="ECO:0000313" key="2">
    <source>
        <dbReference type="EMBL" id="TCS32758.1"/>
    </source>
</evidence>
<feature type="transmembrane region" description="Helical" evidence="1">
    <location>
        <begin position="24"/>
        <end position="45"/>
    </location>
</feature>
<dbReference type="SUPFAM" id="SSF81442">
    <property type="entry name" value="Cytochrome c oxidase subunit I-like"/>
    <property type="match status" value="1"/>
</dbReference>
<dbReference type="AlphaFoldDB" id="A0A4R3HRM4"/>
<dbReference type="Proteomes" id="UP000295382">
    <property type="component" value="Unassembled WGS sequence"/>
</dbReference>
<evidence type="ECO:0008006" key="4">
    <source>
        <dbReference type="Google" id="ProtNLM"/>
    </source>
</evidence>